<sequence length="360" mass="40113">MKLHDEVADTLRRVTRPNCVTTLPQQSRCWPDLWYCRTAVNVTRAGAKGHSMDNENMPVGCLEIAGCDVSNLLEELDDIEQAVHELALYPQFREHFKEALDVANYATSFWLEDGSYPDRAGSVVATMFRLRDEIEDQASYRDSGSLPSVMRGFLGVDHNDADSQLVATYALVQSVQAVQVLANWLFETELYVFELDVDLIAQMQATDHDRYCALVGKERLKHPGAEIDARESFRTFMGEADKALMLASIFKQVEEVDVAKGNFNVANFLRKALNKALTNAFSAQASQRGAAAGRANSHPDSVKQQNAADLRNRICKAADRLIHGNPAISERTLKRALVEQGIASEPTIKKYLVTCGYLPR</sequence>
<organism evidence="1 2">
    <name type="scientific">Pseudomonas coronafaciens pv. garcae</name>
    <dbReference type="NCBI Taxonomy" id="251653"/>
    <lineage>
        <taxon>Bacteria</taxon>
        <taxon>Pseudomonadati</taxon>
        <taxon>Pseudomonadota</taxon>
        <taxon>Gammaproteobacteria</taxon>
        <taxon>Pseudomonadales</taxon>
        <taxon>Pseudomonadaceae</taxon>
        <taxon>Pseudomonas</taxon>
        <taxon>Pseudomonas coronafaciens</taxon>
    </lineage>
</organism>
<evidence type="ECO:0000313" key="2">
    <source>
        <dbReference type="Proteomes" id="UP000272613"/>
    </source>
</evidence>
<proteinExistence type="predicted"/>
<reference evidence="1 2" key="1">
    <citation type="submission" date="2018-08" db="EMBL/GenBank/DDBJ databases">
        <title>Recombination of ecologically and evolutionarily significant loci maintains genetic cohesion in the Pseudomonas syringae species complex.</title>
        <authorList>
            <person name="Dillon M."/>
            <person name="Thakur S."/>
            <person name="Almeida R.N.D."/>
            <person name="Weir B.S."/>
            <person name="Guttman D.S."/>
        </authorList>
    </citation>
    <scope>NUCLEOTIDE SEQUENCE [LARGE SCALE GENOMIC DNA]</scope>
    <source>
        <strain evidence="1 2">ICMP 5019</strain>
    </source>
</reference>
<dbReference type="Proteomes" id="UP000272613">
    <property type="component" value="Unassembled WGS sequence"/>
</dbReference>
<evidence type="ECO:0000313" key="1">
    <source>
        <dbReference type="EMBL" id="RMS07137.1"/>
    </source>
</evidence>
<dbReference type="AlphaFoldDB" id="A0AB37R0Z9"/>
<name>A0AB37R0Z9_9PSED</name>
<dbReference type="EMBL" id="RBSH01000007">
    <property type="protein sequence ID" value="RMS07137.1"/>
    <property type="molecule type" value="Genomic_DNA"/>
</dbReference>
<protein>
    <submittedName>
        <fullName evidence="1">Uncharacterized protein</fullName>
    </submittedName>
</protein>
<accession>A0AB37R0Z9</accession>
<comment type="caution">
    <text evidence="1">The sequence shown here is derived from an EMBL/GenBank/DDBJ whole genome shotgun (WGS) entry which is preliminary data.</text>
</comment>
<gene>
    <name evidence="1" type="ORF">ALP74_101128</name>
</gene>